<dbReference type="GO" id="GO:0003677">
    <property type="term" value="F:DNA binding"/>
    <property type="evidence" value="ECO:0007669"/>
    <property type="project" value="UniProtKB-KW"/>
</dbReference>
<evidence type="ECO:0000256" key="5">
    <source>
        <dbReference type="ARBA" id="ARBA00023163"/>
    </source>
</evidence>
<dbReference type="Gene3D" id="3.40.190.10">
    <property type="entry name" value="Periplasmic binding protein-like II"/>
    <property type="match status" value="2"/>
</dbReference>
<evidence type="ECO:0000256" key="7">
    <source>
        <dbReference type="ARBA" id="ARBA00056658"/>
    </source>
</evidence>
<evidence type="ECO:0000259" key="8">
    <source>
        <dbReference type="PROSITE" id="PS50931"/>
    </source>
</evidence>
<dbReference type="InterPro" id="IPR036388">
    <property type="entry name" value="WH-like_DNA-bd_sf"/>
</dbReference>
<dbReference type="eggNOG" id="COG0583">
    <property type="taxonomic scope" value="Bacteria"/>
</dbReference>
<evidence type="ECO:0000256" key="1">
    <source>
        <dbReference type="ARBA" id="ARBA00009437"/>
    </source>
</evidence>
<dbReference type="OrthoDB" id="3176554at2"/>
<name>A0A1A3CNG4_MYCAS</name>
<dbReference type="InterPro" id="IPR005119">
    <property type="entry name" value="LysR_subst-bd"/>
</dbReference>
<dbReference type="InterPro" id="IPR000847">
    <property type="entry name" value="LysR_HTH_N"/>
</dbReference>
<comment type="similarity">
    <text evidence="1">Belongs to the LysR transcriptional regulatory family.</text>
</comment>
<dbReference type="Gene3D" id="1.10.10.10">
    <property type="entry name" value="Winged helix-like DNA-binding domain superfamily/Winged helix DNA-binding domain"/>
    <property type="match status" value="1"/>
</dbReference>
<dbReference type="SUPFAM" id="SSF53850">
    <property type="entry name" value="Periplasmic binding protein-like II"/>
    <property type="match status" value="1"/>
</dbReference>
<evidence type="ECO:0000313" key="10">
    <source>
        <dbReference type="Proteomes" id="UP000093795"/>
    </source>
</evidence>
<dbReference type="AlphaFoldDB" id="A0A1A3CNG4"/>
<accession>A0A1A3CNG4</accession>
<dbReference type="Pfam" id="PF03466">
    <property type="entry name" value="LysR_substrate"/>
    <property type="match status" value="1"/>
</dbReference>
<dbReference type="STRING" id="1790.A5645_19865"/>
<dbReference type="InterPro" id="IPR036390">
    <property type="entry name" value="WH_DNA-bd_sf"/>
</dbReference>
<dbReference type="SUPFAM" id="SSF46785">
    <property type="entry name" value="Winged helix' DNA-binding domain"/>
    <property type="match status" value="1"/>
</dbReference>
<evidence type="ECO:0000313" key="9">
    <source>
        <dbReference type="EMBL" id="OBI87907.1"/>
    </source>
</evidence>
<keyword evidence="5" id="KW-0804">Transcription</keyword>
<dbReference type="FunFam" id="1.10.10.10:FF:000001">
    <property type="entry name" value="LysR family transcriptional regulator"/>
    <property type="match status" value="1"/>
</dbReference>
<dbReference type="PANTHER" id="PTHR30346:SF0">
    <property type="entry name" value="HCA OPERON TRANSCRIPTIONAL ACTIVATOR HCAR"/>
    <property type="match status" value="1"/>
</dbReference>
<keyword evidence="3" id="KW-0238">DNA-binding</keyword>
<dbReference type="GO" id="GO:0003700">
    <property type="term" value="F:DNA-binding transcription factor activity"/>
    <property type="evidence" value="ECO:0007669"/>
    <property type="project" value="InterPro"/>
</dbReference>
<sequence>MTSADLDMRKLRYFVAVAEELNFGRAAARLHIAQPVLSRQIRSLERDLGVKLLDRDTRGTTLTAAGSRLLEDGRFLLTEVQAMRHRLSRAEAPAIVVTVGVLPGLLATAAARAFEAVDPARRVVIVPVNWGEQAEVIRRGDAQVVYARSPFDLSGLTTAPLLEEPRDVVLPADDPLVARGSVSLADLASRRLLQNPASVPEWYAVASPELRRQAVLSSVSGVEQKLEMVAARAGFAVLPRSTANAYRRPDLRVLPADDLPPSKVVLAWDDTVADAARDEFIAAALACAGQTIDPAARE</sequence>
<evidence type="ECO:0000256" key="4">
    <source>
        <dbReference type="ARBA" id="ARBA00023159"/>
    </source>
</evidence>
<organism evidence="9 10">
    <name type="scientific">Mycobacterium asiaticum</name>
    <dbReference type="NCBI Taxonomy" id="1790"/>
    <lineage>
        <taxon>Bacteria</taxon>
        <taxon>Bacillati</taxon>
        <taxon>Actinomycetota</taxon>
        <taxon>Actinomycetes</taxon>
        <taxon>Mycobacteriales</taxon>
        <taxon>Mycobacteriaceae</taxon>
        <taxon>Mycobacterium</taxon>
    </lineage>
</organism>
<dbReference type="PANTHER" id="PTHR30346">
    <property type="entry name" value="TRANSCRIPTIONAL DUAL REGULATOR HCAR-RELATED"/>
    <property type="match status" value="1"/>
</dbReference>
<keyword evidence="4" id="KW-0010">Activator</keyword>
<protein>
    <recommendedName>
        <fullName evidence="6">Probable hydrogen peroxide-inducible genes activator</fullName>
    </recommendedName>
</protein>
<dbReference type="PROSITE" id="PS50931">
    <property type="entry name" value="HTH_LYSR"/>
    <property type="match status" value="1"/>
</dbReference>
<comment type="function">
    <text evidence="7">Required for the induction the katG gene for catalase. Involved in the response to hydrogen peroxide.</text>
</comment>
<comment type="caution">
    <text evidence="9">The sequence shown here is derived from an EMBL/GenBank/DDBJ whole genome shotgun (WGS) entry which is preliminary data.</text>
</comment>
<dbReference type="RefSeq" id="WP_065120169.1">
    <property type="nucleotide sequence ID" value="NZ_LZKQ01000079.1"/>
</dbReference>
<dbReference type="EMBL" id="LZKQ01000079">
    <property type="protein sequence ID" value="OBI87907.1"/>
    <property type="molecule type" value="Genomic_DNA"/>
</dbReference>
<proteinExistence type="inferred from homology"/>
<evidence type="ECO:0000256" key="6">
    <source>
        <dbReference type="ARBA" id="ARBA00040885"/>
    </source>
</evidence>
<evidence type="ECO:0000256" key="2">
    <source>
        <dbReference type="ARBA" id="ARBA00023015"/>
    </source>
</evidence>
<keyword evidence="2" id="KW-0805">Transcription regulation</keyword>
<reference evidence="9 10" key="1">
    <citation type="submission" date="2016-06" db="EMBL/GenBank/DDBJ databases">
        <authorList>
            <person name="Kjaerup R.B."/>
            <person name="Dalgaard T.S."/>
            <person name="Juul-Madsen H.R."/>
        </authorList>
    </citation>
    <scope>NUCLEOTIDE SEQUENCE [LARGE SCALE GENOMIC DNA]</scope>
    <source>
        <strain evidence="9 10">1081914.2</strain>
    </source>
</reference>
<dbReference type="PRINTS" id="PR00039">
    <property type="entry name" value="HTHLYSR"/>
</dbReference>
<dbReference type="Proteomes" id="UP000093795">
    <property type="component" value="Unassembled WGS sequence"/>
</dbReference>
<dbReference type="GO" id="GO:0032993">
    <property type="term" value="C:protein-DNA complex"/>
    <property type="evidence" value="ECO:0007669"/>
    <property type="project" value="TreeGrafter"/>
</dbReference>
<feature type="domain" description="HTH lysR-type" evidence="8">
    <location>
        <begin position="6"/>
        <end position="63"/>
    </location>
</feature>
<gene>
    <name evidence="9" type="ORF">A9X01_00950</name>
</gene>
<evidence type="ECO:0000256" key="3">
    <source>
        <dbReference type="ARBA" id="ARBA00023125"/>
    </source>
</evidence>
<dbReference type="Pfam" id="PF00126">
    <property type="entry name" value="HTH_1"/>
    <property type="match status" value="1"/>
</dbReference>